<sequence length="246" mass="26660">MNAIRDFKIKIFADGADLQGMLTMAEKPFIKGFTTNPTLMRKAGIQDYEEFARQVLARIQDRPVSFEVFADSANEMIAQGRVIGSWGKNVNVKVPVTNTKGEFMGEVISRLSKEGVVLNVTAILTTDQVRQVAEALSPATPAIVSVFAGRIADTGVDPVAIMLECKRILQSRPKAELLWASPREILNLVQANDCGCDIITMTNDLLAKVAGLGKDLSTFSLETVSMFYRDAQAAGYSIRVPGASAA</sequence>
<protein>
    <submittedName>
        <fullName evidence="2">Transaldolase</fullName>
        <ecNumber evidence="2">2.2.1.2</ecNumber>
    </submittedName>
</protein>
<accession>A0A371B6F9</accession>
<dbReference type="PANTHER" id="PTHR10683">
    <property type="entry name" value="TRANSALDOLASE"/>
    <property type="match status" value="1"/>
</dbReference>
<name>A0A371B6F9_9BRAD</name>
<dbReference type="RefSeq" id="WP_115515188.1">
    <property type="nucleotide sequence ID" value="NZ_QRGO01000001.1"/>
</dbReference>
<dbReference type="NCBIfam" id="TIGR02134">
    <property type="entry name" value="transald_staph"/>
    <property type="match status" value="1"/>
</dbReference>
<organism evidence="2 3">
    <name type="scientific">Undibacter mobilis</name>
    <dbReference type="NCBI Taxonomy" id="2292256"/>
    <lineage>
        <taxon>Bacteria</taxon>
        <taxon>Pseudomonadati</taxon>
        <taxon>Pseudomonadota</taxon>
        <taxon>Alphaproteobacteria</taxon>
        <taxon>Hyphomicrobiales</taxon>
        <taxon>Nitrobacteraceae</taxon>
        <taxon>Undibacter</taxon>
    </lineage>
</organism>
<keyword evidence="1" id="KW-0704">Schiff base</keyword>
<dbReference type="OrthoDB" id="9807051at2"/>
<dbReference type="InterPro" id="IPR013785">
    <property type="entry name" value="Aldolase_TIM"/>
</dbReference>
<dbReference type="InterPro" id="IPR001585">
    <property type="entry name" value="TAL/FSA"/>
</dbReference>
<dbReference type="PANTHER" id="PTHR10683:SF40">
    <property type="entry name" value="FRUCTOSE-6-PHOSPHATE ALDOLASE 1-RELATED"/>
    <property type="match status" value="1"/>
</dbReference>
<reference evidence="3" key="1">
    <citation type="submission" date="2018-08" db="EMBL/GenBank/DDBJ databases">
        <authorList>
            <person name="Kim S.-J."/>
            <person name="Jung G.-Y."/>
        </authorList>
    </citation>
    <scope>NUCLEOTIDE SEQUENCE [LARGE SCALE GENOMIC DNA]</scope>
    <source>
        <strain evidence="3">GY_H</strain>
    </source>
</reference>
<dbReference type="Proteomes" id="UP000263993">
    <property type="component" value="Unassembled WGS sequence"/>
</dbReference>
<evidence type="ECO:0000313" key="3">
    <source>
        <dbReference type="Proteomes" id="UP000263993"/>
    </source>
</evidence>
<dbReference type="EC" id="2.2.1.2" evidence="2"/>
<keyword evidence="2" id="KW-0808">Transferase</keyword>
<proteinExistence type="predicted"/>
<comment type="caution">
    <text evidence="2">The sequence shown here is derived from an EMBL/GenBank/DDBJ whole genome shotgun (WGS) entry which is preliminary data.</text>
</comment>
<gene>
    <name evidence="2" type="ORF">DXH78_00275</name>
</gene>
<dbReference type="Gene3D" id="3.20.20.70">
    <property type="entry name" value="Aldolase class I"/>
    <property type="match status" value="1"/>
</dbReference>
<dbReference type="EMBL" id="QRGO01000001">
    <property type="protein sequence ID" value="RDV03160.1"/>
    <property type="molecule type" value="Genomic_DNA"/>
</dbReference>
<dbReference type="GO" id="GO:0004801">
    <property type="term" value="F:transaldolase activity"/>
    <property type="evidence" value="ECO:0007669"/>
    <property type="project" value="UniProtKB-EC"/>
</dbReference>
<dbReference type="AlphaFoldDB" id="A0A371B6F9"/>
<dbReference type="GO" id="GO:0005975">
    <property type="term" value="P:carbohydrate metabolic process"/>
    <property type="evidence" value="ECO:0007669"/>
    <property type="project" value="InterPro"/>
</dbReference>
<evidence type="ECO:0000313" key="2">
    <source>
        <dbReference type="EMBL" id="RDV03160.1"/>
    </source>
</evidence>
<evidence type="ECO:0000256" key="1">
    <source>
        <dbReference type="ARBA" id="ARBA00023270"/>
    </source>
</evidence>
<dbReference type="InterPro" id="IPR011861">
    <property type="entry name" value="Transald_staph-type"/>
</dbReference>
<keyword evidence="3" id="KW-1185">Reference proteome</keyword>
<dbReference type="Pfam" id="PF00923">
    <property type="entry name" value="TAL_FSA"/>
    <property type="match status" value="1"/>
</dbReference>
<dbReference type="SUPFAM" id="SSF51569">
    <property type="entry name" value="Aldolase"/>
    <property type="match status" value="1"/>
</dbReference>